<dbReference type="EMBL" id="CP043617">
    <property type="protein sequence ID" value="QFR48428.1"/>
    <property type="molecule type" value="Genomic_DNA"/>
</dbReference>
<dbReference type="AlphaFoldDB" id="A0A5P8NYC2"/>
<sequence length="355" mass="41988">MQNLLEEFYKTDLIVNKFQYRKLYIEDNISYQINGISQVGKTKLVKNYLLSLKKNTYIYIDCSDVRIDIEEFNKHISKFCIKNRIDVLVYDNYTKEFKIPNVSQLIITSQMPIQNEYLTQVTLYPLDYEEFLAYEHKYDSTALNHFVQLGGYPAMHKINSDERITYIQKSLQCILEPQEFEILKNCAKMTSTKLSPFSIYERLKQTQRVSKDKLYKSYDNLVSKNYIHQLSKFNSQRATKKIYLCDISLKSALVSQKHFGRLFENMLYLELLKHNHEIYYEEGIDFYLPQDSEIILSMPFADERTLFKKVESIEAFIITYGITQITAITMNNEATISHPFSRIEMIPFDIWALGD</sequence>
<protein>
    <submittedName>
        <fullName evidence="2">ATP-binding protein</fullName>
    </submittedName>
</protein>
<dbReference type="InterPro" id="IPR025420">
    <property type="entry name" value="DUF4143"/>
</dbReference>
<evidence type="ECO:0000313" key="3">
    <source>
        <dbReference type="Proteomes" id="UP000326944"/>
    </source>
</evidence>
<dbReference type="PANTHER" id="PTHR33295:SF7">
    <property type="entry name" value="ATPASE"/>
    <property type="match status" value="1"/>
</dbReference>
<dbReference type="PANTHER" id="PTHR33295">
    <property type="entry name" value="ATPASE"/>
    <property type="match status" value="1"/>
</dbReference>
<dbReference type="Pfam" id="PF13635">
    <property type="entry name" value="DUF4143"/>
    <property type="match status" value="1"/>
</dbReference>
<dbReference type="RefSeq" id="WP_152306371.1">
    <property type="nucleotide sequence ID" value="NZ_CP043617.1"/>
</dbReference>
<gene>
    <name evidence="2" type="ORF">FJR48_01295</name>
</gene>
<dbReference type="GO" id="GO:0005524">
    <property type="term" value="F:ATP binding"/>
    <property type="evidence" value="ECO:0007669"/>
    <property type="project" value="UniProtKB-KW"/>
</dbReference>
<feature type="domain" description="DUF4143" evidence="1">
    <location>
        <begin position="183"/>
        <end position="288"/>
    </location>
</feature>
<proteinExistence type="predicted"/>
<keyword evidence="2" id="KW-0547">Nucleotide-binding</keyword>
<evidence type="ECO:0000313" key="2">
    <source>
        <dbReference type="EMBL" id="QFR48428.1"/>
    </source>
</evidence>
<name>A0A5P8NYC2_9BACT</name>
<accession>A0A5P8NYC2</accession>
<reference evidence="2 3" key="1">
    <citation type="submission" date="2019-09" db="EMBL/GenBank/DDBJ databases">
        <title>Sulfurimonas gotlandica sp. nov., a chemoautotrophic and psychrotolerant epsilonproteobacterium isolated from a pelagic redoxcline, and an emended description of the genus Sulfurimonas.</title>
        <authorList>
            <person name="Wang S."/>
            <person name="Jiang L."/>
            <person name="Shao S."/>
        </authorList>
    </citation>
    <scope>NUCLEOTIDE SEQUENCE [LARGE SCALE GENOMIC DNA]</scope>
    <source>
        <strain evidence="2 3">GYSZ_1</strain>
    </source>
</reference>
<dbReference type="KEGG" id="sulg:FJR48_01295"/>
<dbReference type="InterPro" id="IPR027417">
    <property type="entry name" value="P-loop_NTPase"/>
</dbReference>
<keyword evidence="2" id="KW-0067">ATP-binding</keyword>
<organism evidence="2 3">
    <name type="scientific">Sulfurimonas lithotrophica</name>
    <dbReference type="NCBI Taxonomy" id="2590022"/>
    <lineage>
        <taxon>Bacteria</taxon>
        <taxon>Pseudomonadati</taxon>
        <taxon>Campylobacterota</taxon>
        <taxon>Epsilonproteobacteria</taxon>
        <taxon>Campylobacterales</taxon>
        <taxon>Sulfurimonadaceae</taxon>
        <taxon>Sulfurimonas</taxon>
    </lineage>
</organism>
<dbReference type="Proteomes" id="UP000326944">
    <property type="component" value="Chromosome"/>
</dbReference>
<dbReference type="OrthoDB" id="5372242at2"/>
<evidence type="ECO:0000259" key="1">
    <source>
        <dbReference type="Pfam" id="PF13635"/>
    </source>
</evidence>
<dbReference type="SUPFAM" id="SSF52540">
    <property type="entry name" value="P-loop containing nucleoside triphosphate hydrolases"/>
    <property type="match status" value="1"/>
</dbReference>
<keyword evidence="3" id="KW-1185">Reference proteome</keyword>